<comment type="subcellular location">
    <subcellularLocation>
        <location evidence="1">Cell envelope</location>
    </subcellularLocation>
    <subcellularLocation>
        <location evidence="2">Membrane</location>
        <topology evidence="2">Single-pass type I membrane protein</topology>
    </subcellularLocation>
</comment>
<dbReference type="Pfam" id="PF08263">
    <property type="entry name" value="LRRNT_2"/>
    <property type="match status" value="1"/>
</dbReference>
<dbReference type="InterPro" id="IPR013210">
    <property type="entry name" value="LRR_N_plant-typ"/>
</dbReference>
<keyword evidence="4" id="KW-0433">Leucine-rich repeat</keyword>
<feature type="chain" id="PRO_5041676967" description="Leucine-rich repeat-containing N-terminal plant-type domain-containing protein" evidence="13">
    <location>
        <begin position="16"/>
        <end position="405"/>
    </location>
</feature>
<evidence type="ECO:0000256" key="12">
    <source>
        <dbReference type="SAM" id="Phobius"/>
    </source>
</evidence>
<dbReference type="InterPro" id="IPR001611">
    <property type="entry name" value="Leu-rich_rpt"/>
</dbReference>
<feature type="signal peptide" evidence="13">
    <location>
        <begin position="1"/>
        <end position="15"/>
    </location>
</feature>
<evidence type="ECO:0000256" key="2">
    <source>
        <dbReference type="ARBA" id="ARBA00004479"/>
    </source>
</evidence>
<keyword evidence="9 12" id="KW-0472">Membrane</keyword>
<comment type="similarity">
    <text evidence="11">Belongs to the polygalacturonase-inhibiting protein family.</text>
</comment>
<evidence type="ECO:0000313" key="16">
    <source>
        <dbReference type="Proteomes" id="UP001187471"/>
    </source>
</evidence>
<reference evidence="15" key="1">
    <citation type="submission" date="2022-12" db="EMBL/GenBank/DDBJ databases">
        <title>Draft genome assemblies for two species of Escallonia (Escalloniales).</title>
        <authorList>
            <person name="Chanderbali A."/>
            <person name="Dervinis C."/>
            <person name="Anghel I."/>
            <person name="Soltis D."/>
            <person name="Soltis P."/>
            <person name="Zapata F."/>
        </authorList>
    </citation>
    <scope>NUCLEOTIDE SEQUENCE</scope>
    <source>
        <strain evidence="15">UCBG92.1500</strain>
        <tissue evidence="15">Leaf</tissue>
    </source>
</reference>
<dbReference type="Proteomes" id="UP001187471">
    <property type="component" value="Unassembled WGS sequence"/>
</dbReference>
<feature type="transmembrane region" description="Helical" evidence="12">
    <location>
        <begin position="366"/>
        <end position="389"/>
    </location>
</feature>
<keyword evidence="8 12" id="KW-1133">Transmembrane helix</keyword>
<name>A0AA88R0I3_9ASTE</name>
<dbReference type="GO" id="GO:0016020">
    <property type="term" value="C:membrane"/>
    <property type="evidence" value="ECO:0007669"/>
    <property type="project" value="UniProtKB-SubCell"/>
</dbReference>
<dbReference type="EMBL" id="JAVXUO010001709">
    <property type="protein sequence ID" value="KAK2979807.1"/>
    <property type="molecule type" value="Genomic_DNA"/>
</dbReference>
<evidence type="ECO:0000259" key="14">
    <source>
        <dbReference type="Pfam" id="PF08263"/>
    </source>
</evidence>
<comment type="similarity">
    <text evidence="3">Belongs to the RLP family.</text>
</comment>
<evidence type="ECO:0000256" key="1">
    <source>
        <dbReference type="ARBA" id="ARBA00004196"/>
    </source>
</evidence>
<dbReference type="Pfam" id="PF13855">
    <property type="entry name" value="LRR_8"/>
    <property type="match status" value="1"/>
</dbReference>
<keyword evidence="10" id="KW-0325">Glycoprotein</keyword>
<feature type="domain" description="Leucine-rich repeat-containing N-terminal plant-type" evidence="14">
    <location>
        <begin position="36"/>
        <end position="72"/>
    </location>
</feature>
<dbReference type="InterPro" id="IPR051848">
    <property type="entry name" value="PGIP"/>
</dbReference>
<protein>
    <recommendedName>
        <fullName evidence="14">Leucine-rich repeat-containing N-terminal plant-type domain-containing protein</fullName>
    </recommendedName>
</protein>
<evidence type="ECO:0000256" key="9">
    <source>
        <dbReference type="ARBA" id="ARBA00023136"/>
    </source>
</evidence>
<dbReference type="AlphaFoldDB" id="A0AA88R0I3"/>
<dbReference type="SUPFAM" id="SSF52058">
    <property type="entry name" value="L domain-like"/>
    <property type="match status" value="1"/>
</dbReference>
<evidence type="ECO:0000256" key="11">
    <source>
        <dbReference type="ARBA" id="ARBA00038043"/>
    </source>
</evidence>
<gene>
    <name evidence="15" type="ORF">RJ640_010698</name>
</gene>
<keyword evidence="6 13" id="KW-0732">Signal</keyword>
<keyword evidence="16" id="KW-1185">Reference proteome</keyword>
<organism evidence="15 16">
    <name type="scientific">Escallonia rubra</name>
    <dbReference type="NCBI Taxonomy" id="112253"/>
    <lineage>
        <taxon>Eukaryota</taxon>
        <taxon>Viridiplantae</taxon>
        <taxon>Streptophyta</taxon>
        <taxon>Embryophyta</taxon>
        <taxon>Tracheophyta</taxon>
        <taxon>Spermatophyta</taxon>
        <taxon>Magnoliopsida</taxon>
        <taxon>eudicotyledons</taxon>
        <taxon>Gunneridae</taxon>
        <taxon>Pentapetalae</taxon>
        <taxon>asterids</taxon>
        <taxon>campanulids</taxon>
        <taxon>Escalloniales</taxon>
        <taxon>Escalloniaceae</taxon>
        <taxon>Escallonia</taxon>
    </lineage>
</organism>
<dbReference type="FunFam" id="3.80.10.10:FF:000275">
    <property type="entry name" value="Leucine-rich repeat receptor-like protein kinase"/>
    <property type="match status" value="1"/>
</dbReference>
<dbReference type="InterPro" id="IPR032675">
    <property type="entry name" value="LRR_dom_sf"/>
</dbReference>
<evidence type="ECO:0000256" key="13">
    <source>
        <dbReference type="SAM" id="SignalP"/>
    </source>
</evidence>
<dbReference type="Gene3D" id="3.80.10.10">
    <property type="entry name" value="Ribonuclease Inhibitor"/>
    <property type="match status" value="1"/>
</dbReference>
<dbReference type="Pfam" id="PF00560">
    <property type="entry name" value="LRR_1"/>
    <property type="match status" value="1"/>
</dbReference>
<proteinExistence type="inferred from homology"/>
<evidence type="ECO:0000313" key="15">
    <source>
        <dbReference type="EMBL" id="KAK2979807.1"/>
    </source>
</evidence>
<evidence type="ECO:0000256" key="10">
    <source>
        <dbReference type="ARBA" id="ARBA00023180"/>
    </source>
</evidence>
<keyword evidence="5 12" id="KW-0812">Transmembrane</keyword>
<evidence type="ECO:0000256" key="5">
    <source>
        <dbReference type="ARBA" id="ARBA00022692"/>
    </source>
</evidence>
<evidence type="ECO:0000256" key="3">
    <source>
        <dbReference type="ARBA" id="ARBA00009592"/>
    </source>
</evidence>
<evidence type="ECO:0000256" key="6">
    <source>
        <dbReference type="ARBA" id="ARBA00022729"/>
    </source>
</evidence>
<comment type="caution">
    <text evidence="15">The sequence shown here is derived from an EMBL/GenBank/DDBJ whole genome shotgun (WGS) entry which is preliminary data.</text>
</comment>
<accession>A0AA88R0I3</accession>
<dbReference type="PANTHER" id="PTHR48059:SF4">
    <property type="entry name" value="POLYGALACTURONASE INHIBITOR 1-RELATED"/>
    <property type="match status" value="1"/>
</dbReference>
<dbReference type="PANTHER" id="PTHR48059">
    <property type="entry name" value="POLYGALACTURONASE INHIBITOR 1"/>
    <property type="match status" value="1"/>
</dbReference>
<sequence>MVIVLLCVMLRKGFTLNEPEADIFASKSKLIFPNNPDDRQVLLQIKSSLKNPTHLDSWKPNADCCSWEGIQCGSSSNRVTTLQFDNANISGQLPPAIGNLPYLETLMINNCPRLTGSLPATLAKLTHLSHISISGTRISGPVPSFLSGLKNLTYIYLANNQFTGSIPSSLAQLTKLTVIHLNNNKLTGSIPDSFGEFTGNVPDIVLNHNQITGSIPKSMGNLNYSAIVLSENMLEGDASVLFGKNKTLRFAYLGRNKLSFDISKVEFPASLTTLELTHNSITGSLPASLARLDLTYLKVGYNKLCGKIPVGGRLQELHASAYLPNQCLCGAPLPKGGKGAGMQMDVCLRDVVALGLWMDVLGTGSLIMGGGVLYFPFCSLMIFVSPAIITQCRSGMRGLVLVFSQ</sequence>
<evidence type="ECO:0000256" key="7">
    <source>
        <dbReference type="ARBA" id="ARBA00022737"/>
    </source>
</evidence>
<keyword evidence="7" id="KW-0677">Repeat</keyword>
<evidence type="ECO:0000256" key="8">
    <source>
        <dbReference type="ARBA" id="ARBA00022989"/>
    </source>
</evidence>
<evidence type="ECO:0000256" key="4">
    <source>
        <dbReference type="ARBA" id="ARBA00022614"/>
    </source>
</evidence>